<name>A0ABY6HVE3_9ARCH</name>
<evidence type="ECO:0000313" key="2">
    <source>
        <dbReference type="Proteomes" id="UP001208689"/>
    </source>
</evidence>
<keyword evidence="2" id="KW-1185">Reference proteome</keyword>
<dbReference type="EMBL" id="CP104013">
    <property type="protein sequence ID" value="UYP46842.1"/>
    <property type="molecule type" value="Genomic_DNA"/>
</dbReference>
<organism evidence="1 2">
    <name type="scientific">Candidatus Lokiarchaeum ossiferum</name>
    <dbReference type="NCBI Taxonomy" id="2951803"/>
    <lineage>
        <taxon>Archaea</taxon>
        <taxon>Promethearchaeati</taxon>
        <taxon>Promethearchaeota</taxon>
        <taxon>Promethearchaeia</taxon>
        <taxon>Promethearchaeales</taxon>
        <taxon>Promethearchaeaceae</taxon>
        <taxon>Candidatus Lokiarchaeum</taxon>
    </lineage>
</organism>
<accession>A0ABY6HVE3</accession>
<gene>
    <name evidence="1" type="ORF">NEF87_003127</name>
</gene>
<reference evidence="1" key="1">
    <citation type="submission" date="2022-09" db="EMBL/GenBank/DDBJ databases">
        <title>Actin cytoskeleton and complex cell architecture in an #Asgard archaeon.</title>
        <authorList>
            <person name="Ponce Toledo R.I."/>
            <person name="Schleper C."/>
            <person name="Rodrigues Oliveira T."/>
            <person name="Wollweber F."/>
            <person name="Xu J."/>
            <person name="Rittmann S."/>
            <person name="Klingl A."/>
            <person name="Pilhofer M."/>
        </authorList>
    </citation>
    <scope>NUCLEOTIDE SEQUENCE</scope>
    <source>
        <strain evidence="1">B-35</strain>
    </source>
</reference>
<dbReference type="Proteomes" id="UP001208689">
    <property type="component" value="Chromosome"/>
</dbReference>
<proteinExistence type="predicted"/>
<evidence type="ECO:0000313" key="1">
    <source>
        <dbReference type="EMBL" id="UYP46842.1"/>
    </source>
</evidence>
<protein>
    <submittedName>
        <fullName evidence="1">Uncharacterized protein</fullName>
    </submittedName>
</protein>
<sequence>MKKRGLYGAHYHLKCIEKEKVNYKLNYSMIANVIYQMFGFLDNLNNQNTFSPL</sequence>